<feature type="compositionally biased region" description="Basic and acidic residues" evidence="1">
    <location>
        <begin position="120"/>
        <end position="134"/>
    </location>
</feature>
<protein>
    <submittedName>
        <fullName evidence="3">Uncharacterized protein</fullName>
    </submittedName>
</protein>
<organism evidence="3 4">
    <name type="scientific">Altericroceibacterium spongiae</name>
    <dbReference type="NCBI Taxonomy" id="2320269"/>
    <lineage>
        <taxon>Bacteria</taxon>
        <taxon>Pseudomonadati</taxon>
        <taxon>Pseudomonadota</taxon>
        <taxon>Alphaproteobacteria</taxon>
        <taxon>Sphingomonadales</taxon>
        <taxon>Erythrobacteraceae</taxon>
        <taxon>Altericroceibacterium</taxon>
    </lineage>
</organism>
<feature type="compositionally biased region" description="Acidic residues" evidence="1">
    <location>
        <begin position="206"/>
        <end position="222"/>
    </location>
</feature>
<feature type="compositionally biased region" description="Low complexity" evidence="1">
    <location>
        <begin position="448"/>
        <end position="460"/>
    </location>
</feature>
<name>A0A420EPE3_9SPHN</name>
<evidence type="ECO:0000313" key="3">
    <source>
        <dbReference type="EMBL" id="RKF22546.1"/>
    </source>
</evidence>
<dbReference type="AlphaFoldDB" id="A0A420EPE3"/>
<feature type="compositionally biased region" description="Basic and acidic residues" evidence="1">
    <location>
        <begin position="478"/>
        <end position="487"/>
    </location>
</feature>
<reference evidence="3 4" key="1">
    <citation type="submission" date="2018-09" db="EMBL/GenBank/DDBJ databases">
        <title>Altererythrobacter spongiae sp. nov., isolated from a marine sponge.</title>
        <authorList>
            <person name="Zhuang L."/>
            <person name="Luo L."/>
        </authorList>
    </citation>
    <scope>NUCLEOTIDE SEQUENCE [LARGE SCALE GENOMIC DNA]</scope>
    <source>
        <strain evidence="3 4">HN-Y73</strain>
    </source>
</reference>
<keyword evidence="4" id="KW-1185">Reference proteome</keyword>
<feature type="compositionally biased region" description="Basic and acidic residues" evidence="1">
    <location>
        <begin position="562"/>
        <end position="580"/>
    </location>
</feature>
<sequence length="586" mass="62524">MASNYSDKATGRPHRSAPISAHPAFPAIVALWFAALLGLGSLVLPIGLFERVVSLTGLSSLVPQAAPPLGGTARFVIAFGAAIAGCLGGWLLGRHLSTRSSGLAESHEDEGYGDGSIPARRRDFANNSERRPLSAREELGEAGLDAPADMPPDLFELSQLAEHRTAAQDQWIADREAERNERAVASDMMGGWDWNDFARERSAGEDMADWQDEAEPGEEEDSAPSTDIADRADENLASDMDGVPSFGANQSPEPADAQDHVEPTRADMLVPDAEMEEAAPARINELDTMGLVQLAERLGKAIEKRRAWLQEKAQAKESEGIIPFSSEPDREESEKNTSFPVQSGGSQTPLSDDIEAAEAGDARLAMAEFFGRQNTEKPAETDNGAAGTVNPVDNKPDKPAALRGIPADWIDDSGEDEAIARSLSLPLGQRTQSHPRPAPEQSETGRPAAEAQAGNDEAAQSAPEKKDSGRLSLVSSQERNRTQERSAPKPIARLSPRRRAPGNPRPSAGDSSGPDVKDEPKDGAGQAMPVQQAQRRFDPPAEDTAKASRDGQSPSDSEEAPAGDRAETERALRAALEKLQKMTGAA</sequence>
<feature type="region of interest" description="Disordered" evidence="1">
    <location>
        <begin position="203"/>
        <end position="269"/>
    </location>
</feature>
<feature type="region of interest" description="Disordered" evidence="1">
    <location>
        <begin position="369"/>
        <end position="586"/>
    </location>
</feature>
<feature type="region of interest" description="Disordered" evidence="1">
    <location>
        <begin position="311"/>
        <end position="351"/>
    </location>
</feature>
<dbReference type="RefSeq" id="WP_120323742.1">
    <property type="nucleotide sequence ID" value="NZ_RAPF01000002.1"/>
</dbReference>
<keyword evidence="2" id="KW-0812">Transmembrane</keyword>
<keyword evidence="2" id="KW-0472">Membrane</keyword>
<keyword evidence="2" id="KW-1133">Transmembrane helix</keyword>
<gene>
    <name evidence="3" type="ORF">D6851_04830</name>
</gene>
<feature type="transmembrane region" description="Helical" evidence="2">
    <location>
        <begin position="69"/>
        <end position="92"/>
    </location>
</feature>
<evidence type="ECO:0000256" key="2">
    <source>
        <dbReference type="SAM" id="Phobius"/>
    </source>
</evidence>
<feature type="compositionally biased region" description="Basic and acidic residues" evidence="1">
    <location>
        <begin position="535"/>
        <end position="549"/>
    </location>
</feature>
<proteinExistence type="predicted"/>
<feature type="region of interest" description="Disordered" evidence="1">
    <location>
        <begin position="102"/>
        <end position="134"/>
    </location>
</feature>
<dbReference type="Proteomes" id="UP000284395">
    <property type="component" value="Unassembled WGS sequence"/>
</dbReference>
<evidence type="ECO:0000313" key="4">
    <source>
        <dbReference type="Proteomes" id="UP000284395"/>
    </source>
</evidence>
<evidence type="ECO:0000256" key="1">
    <source>
        <dbReference type="SAM" id="MobiDB-lite"/>
    </source>
</evidence>
<feature type="compositionally biased region" description="Polar residues" evidence="1">
    <location>
        <begin position="336"/>
        <end position="350"/>
    </location>
</feature>
<comment type="caution">
    <text evidence="3">The sequence shown here is derived from an EMBL/GenBank/DDBJ whole genome shotgun (WGS) entry which is preliminary data.</text>
</comment>
<feature type="transmembrane region" description="Helical" evidence="2">
    <location>
        <begin position="24"/>
        <end position="49"/>
    </location>
</feature>
<accession>A0A420EPE3</accession>
<dbReference type="OrthoDB" id="7505157at2"/>
<dbReference type="EMBL" id="RAPF01000002">
    <property type="protein sequence ID" value="RKF22546.1"/>
    <property type="molecule type" value="Genomic_DNA"/>
</dbReference>